<dbReference type="EC" id="2.5.1.157" evidence="6"/>
<dbReference type="GO" id="GO:0030490">
    <property type="term" value="P:maturation of SSU-rRNA"/>
    <property type="evidence" value="ECO:0007669"/>
    <property type="project" value="TreeGrafter"/>
</dbReference>
<dbReference type="Proteomes" id="UP000182235">
    <property type="component" value="Unassembled WGS sequence"/>
</dbReference>
<feature type="compositionally biased region" description="Basic residues" evidence="7">
    <location>
        <begin position="1"/>
        <end position="14"/>
    </location>
</feature>
<comment type="catalytic activity">
    <reaction evidence="6">
        <text>an N(1)-methylpseudouridine in rRNA + S-adenosyl-L-methionine = N(1)-methyl-N(3)-[(3S)-3-amino-3-carboxypropyl]pseudouridine in rRNA + S-methyl-5'-thioadenosine + H(+)</text>
        <dbReference type="Rhea" id="RHEA:63296"/>
        <dbReference type="Rhea" id="RHEA-COMP:11634"/>
        <dbReference type="Rhea" id="RHEA-COMP:16310"/>
        <dbReference type="ChEBI" id="CHEBI:15378"/>
        <dbReference type="ChEBI" id="CHEBI:17509"/>
        <dbReference type="ChEBI" id="CHEBI:59789"/>
        <dbReference type="ChEBI" id="CHEBI:74890"/>
        <dbReference type="ChEBI" id="CHEBI:146234"/>
        <dbReference type="EC" id="2.5.1.157"/>
    </reaction>
</comment>
<feature type="compositionally biased region" description="Acidic residues" evidence="7">
    <location>
        <begin position="351"/>
        <end position="367"/>
    </location>
</feature>
<evidence type="ECO:0000256" key="2">
    <source>
        <dbReference type="ARBA" id="ARBA00022517"/>
    </source>
</evidence>
<feature type="region of interest" description="Disordered" evidence="7">
    <location>
        <begin position="1"/>
        <end position="22"/>
    </location>
</feature>
<keyword evidence="4 6" id="KW-0808">Transferase</keyword>
<comment type="function">
    <text evidence="6">Aminocarboxypropyltransferase that catalyzes the aminocarboxypropyl transfer on pseudouridine at position 1191 (Psi1191) in 18S rRNA. It constitutes the last step in biosynthesis of the hypermodified N1-methyl-N3-(3-amino-3-carboxypropyl) pseudouridine (m1acp3-Psi) conserved in eukaryotic 18S rRNA.</text>
</comment>
<accession>A0A1J9PG13</accession>
<comment type="caution">
    <text evidence="10">The sequence shown here is derived from an EMBL/GenBank/DDBJ whole genome shotgun (WGS) entry which is preliminary data.</text>
</comment>
<evidence type="ECO:0000259" key="9">
    <source>
        <dbReference type="Pfam" id="PF04068"/>
    </source>
</evidence>
<feature type="binding site" evidence="6">
    <location>
        <position position="60"/>
    </location>
    <ligand>
        <name>S-adenosyl-L-methionine</name>
        <dbReference type="ChEBI" id="CHEBI:59789"/>
    </ligand>
</feature>
<dbReference type="OrthoDB" id="10262062at2759"/>
<dbReference type="VEuPathDB" id="FungiDB:AJ78_04787"/>
<proteinExistence type="inferred from homology"/>
<evidence type="ECO:0000256" key="1">
    <source>
        <dbReference type="ARBA" id="ARBA00022490"/>
    </source>
</evidence>
<evidence type="ECO:0000256" key="6">
    <source>
        <dbReference type="HAMAP-Rule" id="MF_03146"/>
    </source>
</evidence>
<feature type="domain" description="RNase L inhibitor RLI-like possible metal-binding" evidence="9">
    <location>
        <begin position="45"/>
        <end position="78"/>
    </location>
</feature>
<keyword evidence="11" id="KW-1185">Reference proteome</keyword>
<keyword evidence="2 6" id="KW-0690">Ribosome biogenesis</keyword>
<dbReference type="AlphaFoldDB" id="A0A1J9PG13"/>
<dbReference type="HAMAP" id="MF_01116">
    <property type="entry name" value="TSR3"/>
    <property type="match status" value="1"/>
</dbReference>
<dbReference type="GO" id="GO:0106388">
    <property type="term" value="F:rRNA small subunit aminocarboxypropyltransferase activity"/>
    <property type="evidence" value="ECO:0007669"/>
    <property type="project" value="UniProtKB-EC"/>
</dbReference>
<dbReference type="GO" id="GO:0005737">
    <property type="term" value="C:cytoplasm"/>
    <property type="evidence" value="ECO:0007669"/>
    <property type="project" value="UniProtKB-SubCell"/>
</dbReference>
<organism evidence="10 11">
    <name type="scientific">Emergomyces pasteurianus Ep9510</name>
    <dbReference type="NCBI Taxonomy" id="1447872"/>
    <lineage>
        <taxon>Eukaryota</taxon>
        <taxon>Fungi</taxon>
        <taxon>Dikarya</taxon>
        <taxon>Ascomycota</taxon>
        <taxon>Pezizomycotina</taxon>
        <taxon>Eurotiomycetes</taxon>
        <taxon>Eurotiomycetidae</taxon>
        <taxon>Onygenales</taxon>
        <taxon>Ajellomycetaceae</taxon>
        <taxon>Emergomyces</taxon>
    </lineage>
</organism>
<dbReference type="GO" id="GO:0005634">
    <property type="term" value="C:nucleus"/>
    <property type="evidence" value="ECO:0007669"/>
    <property type="project" value="UniProtKB-SubCell"/>
</dbReference>
<feature type="compositionally biased region" description="Basic and acidic residues" evidence="7">
    <location>
        <begin position="323"/>
        <end position="332"/>
    </location>
</feature>
<evidence type="ECO:0000313" key="11">
    <source>
        <dbReference type="Proteomes" id="UP000182235"/>
    </source>
</evidence>
<dbReference type="STRING" id="1447872.A0A1J9PG13"/>
<keyword evidence="1 6" id="KW-0963">Cytoplasm</keyword>
<dbReference type="GO" id="GO:0000455">
    <property type="term" value="P:enzyme-directed rRNA pseudouridine synthesis"/>
    <property type="evidence" value="ECO:0007669"/>
    <property type="project" value="UniProtKB-UniRule"/>
</dbReference>
<comment type="similarity">
    <text evidence="6">Belongs to the TDD superfamily. TSR3 family.</text>
</comment>
<keyword evidence="6" id="KW-0539">Nucleus</keyword>
<sequence>MVRHKKDNFGKRGKSNFAPQPRQPRFLRDLSLDYDPDAPKKYPFKAACWDLGHCDPKRCSGKKLMQHGVMRELQIGQKFAGVVISPNAKRTISPADNELLEQFGAAVVECSWVRTQEVPWSKIGGKCERLLRTTTIFLRDTLVPYLVAANSVNYGRPWRLNCAEALAAAFYICGHEDWAAEILKKFSYGKAFLEINSQLLKRYAACKTEEDVKNAQEHWLEKIDREYSESRVEKGPDDIWTVGNTNRLDIPDSDDAEEGDSEDGECSVGGEKEGEEEDYSERAPYVLPEESDDEEEMAELRRRVLNSKPFTNVAADEATSKPQLEKIKRPETSRAGVDEMALGSRQANITGDDDNERNSEDSGEDDAFDKVINATITTDRAGILAKPRR</sequence>
<comment type="catalytic activity">
    <reaction evidence="6">
        <text>N(1)-methylpseudouridine(1191) in yeast 18S rRNA + S-adenosyl-L-methionine = N(1)-methyl-N(3)-[(3S)-3-amino-3-carboxypropyl]pseudouridine(1191) in yeast 18S rRNA + S-methyl-5'-thioadenosine + H(+)</text>
        <dbReference type="Rhea" id="RHEA:63300"/>
        <dbReference type="Rhea" id="RHEA-COMP:13852"/>
        <dbReference type="Rhea" id="RHEA-COMP:16309"/>
        <dbReference type="ChEBI" id="CHEBI:15378"/>
        <dbReference type="ChEBI" id="CHEBI:17509"/>
        <dbReference type="ChEBI" id="CHEBI:59789"/>
        <dbReference type="ChEBI" id="CHEBI:74890"/>
        <dbReference type="ChEBI" id="CHEBI:146234"/>
    </reaction>
</comment>
<name>A0A1J9PG13_9EURO</name>
<dbReference type="GO" id="GO:1904047">
    <property type="term" value="F:S-adenosyl-L-methionine binding"/>
    <property type="evidence" value="ECO:0007669"/>
    <property type="project" value="UniProtKB-UniRule"/>
</dbReference>
<feature type="compositionally biased region" description="Acidic residues" evidence="7">
    <location>
        <begin position="251"/>
        <end position="265"/>
    </location>
</feature>
<dbReference type="PANTHER" id="PTHR20426">
    <property type="entry name" value="RIBOSOME BIOGENESIS PROTEIN TSR3 HOMOLOG"/>
    <property type="match status" value="1"/>
</dbReference>
<dbReference type="Pfam" id="PF04068">
    <property type="entry name" value="Fer4_RLI"/>
    <property type="match status" value="1"/>
</dbReference>
<comment type="caution">
    <text evidence="6">Lacks conserved residue(s) required for the propagation of feature annotation.</text>
</comment>
<dbReference type="InterPro" id="IPR022968">
    <property type="entry name" value="Tsr3-like"/>
</dbReference>
<evidence type="ECO:0000256" key="7">
    <source>
        <dbReference type="SAM" id="MobiDB-lite"/>
    </source>
</evidence>
<feature type="binding site" evidence="6">
    <location>
        <position position="108"/>
    </location>
    <ligand>
        <name>S-adenosyl-L-methionine</name>
        <dbReference type="ChEBI" id="CHEBI:59789"/>
    </ligand>
</feature>
<dbReference type="InterPro" id="IPR007177">
    <property type="entry name" value="Tsr3_C"/>
</dbReference>
<reference evidence="10 11" key="1">
    <citation type="submission" date="2015-07" db="EMBL/GenBank/DDBJ databases">
        <title>Emmonsia species relationships and genome sequence.</title>
        <authorList>
            <consortium name="The Broad Institute Genomics Platform"/>
            <person name="Cuomo C.A."/>
            <person name="Munoz J.F."/>
            <person name="Imamovic A."/>
            <person name="Priest M.E."/>
            <person name="Young S."/>
            <person name="Clay O.K."/>
            <person name="McEwen J.G."/>
        </authorList>
    </citation>
    <scope>NUCLEOTIDE SEQUENCE [LARGE SCALE GENOMIC DNA]</scope>
    <source>
        <strain evidence="10 11">UAMH 9510</strain>
    </source>
</reference>
<gene>
    <name evidence="6" type="primary">TSR3</name>
    <name evidence="10" type="ORF">AJ78_04787</name>
</gene>
<feature type="binding site" evidence="6">
    <location>
        <position position="158"/>
    </location>
    <ligand>
        <name>S-adenosyl-L-methionine</name>
        <dbReference type="ChEBI" id="CHEBI:59789"/>
    </ligand>
</feature>
<evidence type="ECO:0000256" key="4">
    <source>
        <dbReference type="ARBA" id="ARBA00022679"/>
    </source>
</evidence>
<dbReference type="InterPro" id="IPR007209">
    <property type="entry name" value="RNaseL-inhib-like_metal-bd_dom"/>
</dbReference>
<dbReference type="Pfam" id="PF04034">
    <property type="entry name" value="Ribo_biogen_C"/>
    <property type="match status" value="1"/>
</dbReference>
<feature type="region of interest" description="Disordered" evidence="7">
    <location>
        <begin position="234"/>
        <end position="371"/>
    </location>
</feature>
<feature type="domain" description="16S/18S rRNA aminocarboxypropyltransferase Tsr3 C-terminal" evidence="8">
    <location>
        <begin position="82"/>
        <end position="220"/>
    </location>
</feature>
<evidence type="ECO:0000313" key="10">
    <source>
        <dbReference type="EMBL" id="OJD14902.1"/>
    </source>
</evidence>
<keyword evidence="5 6" id="KW-0949">S-adenosyl-L-methionine</keyword>
<evidence type="ECO:0000259" key="8">
    <source>
        <dbReference type="Pfam" id="PF04034"/>
    </source>
</evidence>
<protein>
    <recommendedName>
        <fullName evidence="6">18S rRNA aminocarboxypropyltransferase</fullName>
        <ecNumber evidence="6">2.5.1.157</ecNumber>
    </recommendedName>
</protein>
<keyword evidence="3 6" id="KW-0698">rRNA processing</keyword>
<dbReference type="PANTHER" id="PTHR20426:SF0">
    <property type="entry name" value="18S RRNA AMINOCARBOXYPROPYLTRANSFERASE"/>
    <property type="match status" value="1"/>
</dbReference>
<evidence type="ECO:0000256" key="5">
    <source>
        <dbReference type="ARBA" id="ARBA00022691"/>
    </source>
</evidence>
<comment type="subcellular location">
    <subcellularLocation>
        <location evidence="6">Cytoplasm</location>
    </subcellularLocation>
    <subcellularLocation>
        <location evidence="6">Nucleus</location>
    </subcellularLocation>
</comment>
<evidence type="ECO:0000256" key="3">
    <source>
        <dbReference type="ARBA" id="ARBA00022552"/>
    </source>
</evidence>
<dbReference type="EMBL" id="LGRN01000189">
    <property type="protein sequence ID" value="OJD14902.1"/>
    <property type="molecule type" value="Genomic_DNA"/>
</dbReference>